<feature type="coiled-coil region" evidence="1">
    <location>
        <begin position="933"/>
        <end position="967"/>
    </location>
</feature>
<accession>A0AAE0TQ54</accession>
<evidence type="ECO:0000313" key="3">
    <source>
        <dbReference type="EMBL" id="KAK3669941.1"/>
    </source>
</evidence>
<dbReference type="EMBL" id="JAUTXT010000067">
    <property type="protein sequence ID" value="KAK3669941.1"/>
    <property type="molecule type" value="Genomic_DNA"/>
</dbReference>
<protein>
    <submittedName>
        <fullName evidence="3">Uncharacterized protein</fullName>
    </submittedName>
</protein>
<dbReference type="Gene3D" id="1.20.5.340">
    <property type="match status" value="1"/>
</dbReference>
<keyword evidence="1" id="KW-0175">Coiled coil</keyword>
<comment type="caution">
    <text evidence="3">The sequence shown here is derived from an EMBL/GenBank/DDBJ whole genome shotgun (WGS) entry which is preliminary data.</text>
</comment>
<feature type="compositionally biased region" description="Basic and acidic residues" evidence="2">
    <location>
        <begin position="1005"/>
        <end position="1023"/>
    </location>
</feature>
<evidence type="ECO:0000256" key="2">
    <source>
        <dbReference type="SAM" id="MobiDB-lite"/>
    </source>
</evidence>
<evidence type="ECO:0000313" key="4">
    <source>
        <dbReference type="Proteomes" id="UP001274830"/>
    </source>
</evidence>
<name>A0AAE0TQ54_9PEZI</name>
<dbReference type="SUPFAM" id="SSF57997">
    <property type="entry name" value="Tropomyosin"/>
    <property type="match status" value="1"/>
</dbReference>
<proteinExistence type="predicted"/>
<feature type="region of interest" description="Disordered" evidence="2">
    <location>
        <begin position="736"/>
        <end position="757"/>
    </location>
</feature>
<dbReference type="AlphaFoldDB" id="A0AAE0TQ54"/>
<feature type="coiled-coil region" evidence="1">
    <location>
        <begin position="868"/>
        <end position="895"/>
    </location>
</feature>
<feature type="region of interest" description="Disordered" evidence="2">
    <location>
        <begin position="1001"/>
        <end position="1023"/>
    </location>
</feature>
<reference evidence="3" key="1">
    <citation type="submission" date="2023-07" db="EMBL/GenBank/DDBJ databases">
        <title>Black Yeasts Isolated from many extreme environments.</title>
        <authorList>
            <person name="Coleine C."/>
            <person name="Stajich J.E."/>
            <person name="Selbmann L."/>
        </authorList>
    </citation>
    <scope>NUCLEOTIDE SEQUENCE</scope>
    <source>
        <strain evidence="3">CCFEE 5485</strain>
    </source>
</reference>
<feature type="coiled-coil region" evidence="1">
    <location>
        <begin position="110"/>
        <end position="168"/>
    </location>
</feature>
<organism evidence="3 4">
    <name type="scientific">Recurvomyces mirabilis</name>
    <dbReference type="NCBI Taxonomy" id="574656"/>
    <lineage>
        <taxon>Eukaryota</taxon>
        <taxon>Fungi</taxon>
        <taxon>Dikarya</taxon>
        <taxon>Ascomycota</taxon>
        <taxon>Pezizomycotina</taxon>
        <taxon>Dothideomycetes</taxon>
        <taxon>Dothideomycetidae</taxon>
        <taxon>Mycosphaerellales</taxon>
        <taxon>Teratosphaeriaceae</taxon>
        <taxon>Recurvomyces</taxon>
    </lineage>
</organism>
<feature type="coiled-coil region" evidence="1">
    <location>
        <begin position="265"/>
        <end position="356"/>
    </location>
</feature>
<keyword evidence="4" id="KW-1185">Reference proteome</keyword>
<gene>
    <name evidence="3" type="ORF">LTR78_010192</name>
</gene>
<dbReference type="PANTHER" id="PTHR18937">
    <property type="entry name" value="STRUCTURAL MAINTENANCE OF CHROMOSOMES SMC FAMILY MEMBER"/>
    <property type="match status" value="1"/>
</dbReference>
<sequence>MPVPRPKYAWARNYQALHVGKQNLQEHGVATDEARAYKKWLVDFTILVQQIRTSKFKSILADGAFIQSIDGLYEAVTGDERTSRMSALELQAVTDASDLKRIRGERQQRAEEVLEKTDQLEKAARQSQTDLKKIEDLRRDRDHHRETLAKLRAELDLAKKDMEAAGKQHETDLRRIKRAFAEDRDADRAYLRTKDDEFAALEERYEAGQARMESAYADRDKMADLVQEKETELESVTKLSIVHANEARAAEGTRDRALKLVRETCQQASTDLDNVRAACETAREEALLQQKQAAHAVFEPHVKAAERLRRENTTLTIEKADVVAEVAKLTDELAKLVEEKDQLAKANDELAKANVDYGEAFEALRDNEARHTVALQKARDELAKTHAQLNGVSQHEFQLTLKMGRRGREVQAAKRYISSMQGDLEAKEREYDVVTAALERSRQSVASAGQTVDDLRLRIARYQSTDCDLRQCNESQRKDIINKTAEMSLLQVANDGFQAEVVEAKRTTQELQVCLSQAQEVSEREMQAKAGFQRMHTLEQERCRGLQEKLDKAEGTCKELETSLSSEQEACRVTRSSLDEAEKGKIGMQKKLDEVNQQYIDLQARFAGEEAKCRDIEEELDEVKQKCGDLQARFAGEEAKCKGMEEELDKAGRFNAEVQEKLDEVKQKCGDLQTGLGDEQEKCGGMKKELKEAERTKDDMQKKLDEVKQKCSGFESSLAAEVAMQKGLREKFDMAQSSNNNLQRSQSQAEHKSKGLQENLNQATQSHTRLRKQFEAEMQKNVDLQDALDAAHEGTGTLQLQLEKTAKHSKNLQSTVDSAVAKNSDLQKDLQRAVEGRNALSLDVEKMKGLQQQLDAATSSTNQLMQTVDQNKGALATANKQLKELTIENANLDQCHAEWEALFDGELTHIQPFVKRIRPDVELTVRPDLELVFADANEYMNRLEDAKKGLQEEVEKWKRAMMDTRSAIMIREMVAREESCRGVAKVATQWLSEGRMLRKHARSGSQDELRGERRHNTLRLTDE</sequence>
<dbReference type="Proteomes" id="UP001274830">
    <property type="component" value="Unassembled WGS sequence"/>
</dbReference>
<feature type="compositionally biased region" description="Low complexity" evidence="2">
    <location>
        <begin position="736"/>
        <end position="748"/>
    </location>
</feature>
<evidence type="ECO:0000256" key="1">
    <source>
        <dbReference type="SAM" id="Coils"/>
    </source>
</evidence>
<dbReference type="SUPFAM" id="SSF90257">
    <property type="entry name" value="Myosin rod fragments"/>
    <property type="match status" value="1"/>
</dbReference>